<reference evidence="1 2" key="1">
    <citation type="submission" date="2024-10" db="EMBL/GenBank/DDBJ databases">
        <title>Whole genome of Pseudomonas sp Strain RB5.</title>
        <authorList>
            <person name="Selami N."/>
        </authorList>
    </citation>
    <scope>NUCLEOTIDE SEQUENCE [LARGE SCALE GENOMIC DNA]</scope>
    <source>
        <strain evidence="1 2">RB5</strain>
    </source>
</reference>
<protein>
    <submittedName>
        <fullName evidence="1">Uncharacterized protein</fullName>
    </submittedName>
</protein>
<sequence>MSEINEVLSDERNSAVQGGNLLSFFSEVSREDKRFIKNSMRWAEHNADLRFNRKLESANWFEFYSGQLWSVGWGLEHEPVIVSEKSITGDVVEIWAKSLSTLLSREKVRAMKASFQLLEFDPAAIEVFTSSTRKFGDFRFSPAQYNRYTELEIVISNVRLLSSEWASTYLFWNLQHNGSQLDIQSRRFVIKPAQIDKYRERLNAAVAELRVKEIELAG</sequence>
<gene>
    <name evidence="1" type="ORF">ACGSLL_09340</name>
</gene>
<accession>A0ABW7DAP6</accession>
<dbReference type="Proteomes" id="UP001605918">
    <property type="component" value="Unassembled WGS sequence"/>
</dbReference>
<evidence type="ECO:0000313" key="1">
    <source>
        <dbReference type="EMBL" id="MFG6204566.1"/>
    </source>
</evidence>
<organism evidence="1 2">
    <name type="scientific">Pseudomonas retamae</name>
    <dbReference type="NCBI Taxonomy" id="702110"/>
    <lineage>
        <taxon>Bacteria</taxon>
        <taxon>Pseudomonadati</taxon>
        <taxon>Pseudomonadota</taxon>
        <taxon>Gammaproteobacteria</taxon>
        <taxon>Pseudomonadales</taxon>
        <taxon>Pseudomonadaceae</taxon>
        <taxon>Pseudomonas</taxon>
    </lineage>
</organism>
<dbReference type="EMBL" id="JBIEIL010000004">
    <property type="protein sequence ID" value="MFG6204566.1"/>
    <property type="molecule type" value="Genomic_DNA"/>
</dbReference>
<dbReference type="RefSeq" id="WP_394505175.1">
    <property type="nucleotide sequence ID" value="NZ_JBIEIL010000004.1"/>
</dbReference>
<keyword evidence="2" id="KW-1185">Reference proteome</keyword>
<proteinExistence type="predicted"/>
<name>A0ABW7DAP6_9PSED</name>
<comment type="caution">
    <text evidence="1">The sequence shown here is derived from an EMBL/GenBank/DDBJ whole genome shotgun (WGS) entry which is preliminary data.</text>
</comment>
<evidence type="ECO:0000313" key="2">
    <source>
        <dbReference type="Proteomes" id="UP001605918"/>
    </source>
</evidence>